<protein>
    <submittedName>
        <fullName evidence="2">Uncharacterized protein</fullName>
    </submittedName>
</protein>
<organism evidence="2 3">
    <name type="scientific">Blepharisma stoltei</name>
    <dbReference type="NCBI Taxonomy" id="1481888"/>
    <lineage>
        <taxon>Eukaryota</taxon>
        <taxon>Sar</taxon>
        <taxon>Alveolata</taxon>
        <taxon>Ciliophora</taxon>
        <taxon>Postciliodesmatophora</taxon>
        <taxon>Heterotrichea</taxon>
        <taxon>Heterotrichida</taxon>
        <taxon>Blepharismidae</taxon>
        <taxon>Blepharisma</taxon>
    </lineage>
</organism>
<accession>A0AAU9K6N7</accession>
<evidence type="ECO:0000313" key="2">
    <source>
        <dbReference type="EMBL" id="CAG9328836.1"/>
    </source>
</evidence>
<dbReference type="AlphaFoldDB" id="A0AAU9K6N7"/>
<keyword evidence="3" id="KW-1185">Reference proteome</keyword>
<evidence type="ECO:0000313" key="3">
    <source>
        <dbReference type="Proteomes" id="UP001162131"/>
    </source>
</evidence>
<proteinExistence type="predicted"/>
<feature type="signal peptide" evidence="1">
    <location>
        <begin position="1"/>
        <end position="22"/>
    </location>
</feature>
<keyword evidence="1" id="KW-0732">Signal</keyword>
<dbReference type="EMBL" id="CAJZBQ010000046">
    <property type="protein sequence ID" value="CAG9328836.1"/>
    <property type="molecule type" value="Genomic_DNA"/>
</dbReference>
<dbReference type="Proteomes" id="UP001162131">
    <property type="component" value="Unassembled WGS sequence"/>
</dbReference>
<gene>
    <name evidence="2" type="ORF">BSTOLATCC_MIC46826</name>
</gene>
<name>A0AAU9K6N7_9CILI</name>
<feature type="chain" id="PRO_5043897148" evidence="1">
    <location>
        <begin position="23"/>
        <end position="379"/>
    </location>
</feature>
<evidence type="ECO:0000256" key="1">
    <source>
        <dbReference type="SAM" id="SignalP"/>
    </source>
</evidence>
<reference evidence="2" key="1">
    <citation type="submission" date="2021-09" db="EMBL/GenBank/DDBJ databases">
        <authorList>
            <consortium name="AG Swart"/>
            <person name="Singh M."/>
            <person name="Singh A."/>
            <person name="Seah K."/>
            <person name="Emmerich C."/>
        </authorList>
    </citation>
    <scope>NUCLEOTIDE SEQUENCE</scope>
    <source>
        <strain evidence="2">ATCC30299</strain>
    </source>
</reference>
<comment type="caution">
    <text evidence="2">The sequence shown here is derived from an EMBL/GenBank/DDBJ whole genome shotgun (WGS) entry which is preliminary data.</text>
</comment>
<sequence length="379" mass="41384">MAVEQIQKLLISLCLLATIGLATDIACYPVECKLSTQTFTSETCAYWDKVSDTYYLQDCNSTSYCAFPEFEDPANSTCSTTPVTALNKYPGEKCTADSDCDTTYAAGGCASGVCVGVSSNGNCTQNGECNPGLFCSSEGKCVSQLKVGSQCENDYQCINWAGCNITSTATYGTCVSYYSVSDNTRIAYCSDAMQTNLCASTLCDTVNGEAVCLSSLKSSKGNLLPIICQNSDECESTVDPGTGSSYTVDCTCGLNKHGYSFCGQWPGDPDYANLIQMWKKWTLSASIDKCNTVRRFKKVCVADWWDSNDVTLLNYFNLKVNNWPYLQMNDECVQDIFMSLYYEVKEAYNAIRNTTDPDEHHGSSSAILLAFSLSFLAYA</sequence>